<evidence type="ECO:0000313" key="4">
    <source>
        <dbReference type="Proteomes" id="UP000676506"/>
    </source>
</evidence>
<keyword evidence="3" id="KW-0255">Endonuclease</keyword>
<evidence type="ECO:0000259" key="2">
    <source>
        <dbReference type="Pfam" id="PF05685"/>
    </source>
</evidence>
<dbReference type="EMBL" id="CP072648">
    <property type="protein sequence ID" value="QUW02331.1"/>
    <property type="molecule type" value="Genomic_DNA"/>
</dbReference>
<dbReference type="SUPFAM" id="SSF52980">
    <property type="entry name" value="Restriction endonuclease-like"/>
    <property type="match status" value="1"/>
</dbReference>
<gene>
    <name evidence="3" type="ORF">J8C06_08175</name>
</gene>
<keyword evidence="4" id="KW-1185">Reference proteome</keyword>
<evidence type="ECO:0000313" key="3">
    <source>
        <dbReference type="EMBL" id="QUW02331.1"/>
    </source>
</evidence>
<feature type="domain" description="Putative restriction endonuclease" evidence="2">
    <location>
        <begin position="15"/>
        <end position="190"/>
    </location>
</feature>
<keyword evidence="3" id="KW-0378">Hydrolase</keyword>
<sequence length="316" mass="34335">MSAPVVLAPPRRLTLEEFLAYGEPDRRYELVRGIPVEMPAPSKRHQAIVTALLTRFNWVIAERDLPYTATVLGVQTETDTVRIPDIVVCHKAVGDPRTPEAADGVVRLALAAAVLVVEVTSTNWRDDYEAKRTEYGRRGIGEYVIVDTRQDRVVVCRRPVVGEGRYAEVLTYGSGEVMSLEALGGVAIAVDGVLGGETADEVARAEVERLAAERSARLDAEARAAAEHQAKLDAETRAEAERQAKLDAEARAAAERQAKLDAEARAAAERQAKLDAEARMQAAEARAEAERQARAALEAELARLRAQHQASPGTKS</sequence>
<protein>
    <submittedName>
        <fullName evidence="3">Uma2 family endonuclease</fullName>
    </submittedName>
</protein>
<keyword evidence="1" id="KW-0175">Coiled coil</keyword>
<name>A0ABX8B8E5_9BACT</name>
<proteinExistence type="predicted"/>
<dbReference type="Proteomes" id="UP000676506">
    <property type="component" value="Chromosome 1"/>
</dbReference>
<keyword evidence="3" id="KW-0540">Nuclease</keyword>
<dbReference type="InterPro" id="IPR012296">
    <property type="entry name" value="Nuclease_put_TT1808"/>
</dbReference>
<dbReference type="GO" id="GO:0004519">
    <property type="term" value="F:endonuclease activity"/>
    <property type="evidence" value="ECO:0007669"/>
    <property type="project" value="UniProtKB-KW"/>
</dbReference>
<dbReference type="PANTHER" id="PTHR34107:SF2">
    <property type="entry name" value="SLL0888 PROTEIN"/>
    <property type="match status" value="1"/>
</dbReference>
<organism evidence="3 4">
    <name type="scientific">Chloracidobacterium validum</name>
    <dbReference type="NCBI Taxonomy" id="2821543"/>
    <lineage>
        <taxon>Bacteria</taxon>
        <taxon>Pseudomonadati</taxon>
        <taxon>Acidobacteriota</taxon>
        <taxon>Terriglobia</taxon>
        <taxon>Terriglobales</taxon>
        <taxon>Acidobacteriaceae</taxon>
        <taxon>Chloracidobacterium</taxon>
    </lineage>
</organism>
<dbReference type="Pfam" id="PF05685">
    <property type="entry name" value="Uma2"/>
    <property type="match status" value="1"/>
</dbReference>
<dbReference type="RefSeq" id="WP_211428221.1">
    <property type="nucleotide sequence ID" value="NZ_CP072648.1"/>
</dbReference>
<dbReference type="CDD" id="cd06260">
    <property type="entry name" value="DUF820-like"/>
    <property type="match status" value="1"/>
</dbReference>
<dbReference type="PANTHER" id="PTHR34107">
    <property type="entry name" value="SLL0198 PROTEIN-RELATED"/>
    <property type="match status" value="1"/>
</dbReference>
<dbReference type="Gene3D" id="3.90.1570.10">
    <property type="entry name" value="tt1808, chain A"/>
    <property type="match status" value="1"/>
</dbReference>
<dbReference type="InterPro" id="IPR008538">
    <property type="entry name" value="Uma2"/>
</dbReference>
<feature type="coiled-coil region" evidence="1">
    <location>
        <begin position="237"/>
        <end position="307"/>
    </location>
</feature>
<reference evidence="3 4" key="1">
    <citation type="submission" date="2021-03" db="EMBL/GenBank/DDBJ databases">
        <title>Genomic and phenotypic characterization of Chloracidobacterium isolates provides evidence for multiple species.</title>
        <authorList>
            <person name="Saini M.K."/>
            <person name="Costas A.M.G."/>
            <person name="Tank M."/>
            <person name="Bryant D.A."/>
        </authorList>
    </citation>
    <scope>NUCLEOTIDE SEQUENCE [LARGE SCALE GENOMIC DNA]</scope>
    <source>
        <strain evidence="3 4">BV2-C</strain>
    </source>
</reference>
<accession>A0ABX8B8E5</accession>
<evidence type="ECO:0000256" key="1">
    <source>
        <dbReference type="SAM" id="Coils"/>
    </source>
</evidence>
<dbReference type="InterPro" id="IPR011335">
    <property type="entry name" value="Restrct_endonuc-II-like"/>
</dbReference>